<comment type="subcellular location">
    <subcellularLocation>
        <location evidence="6">Cytoplasm</location>
    </subcellularLocation>
</comment>
<dbReference type="PANTHER" id="PTHR32182">
    <property type="entry name" value="DNA REPLICATION AND REPAIR PROTEIN RECF"/>
    <property type="match status" value="1"/>
</dbReference>
<comment type="function">
    <text evidence="6">The RecF protein is involved in DNA metabolism; it is required for DNA replication and normal SOS inducibility. RecF binds preferentially to single-stranded, linear DNA. It also seems to bind ATP.</text>
</comment>
<dbReference type="SUPFAM" id="SSF52540">
    <property type="entry name" value="P-loop containing nucleoside triphosphate hydrolases"/>
    <property type="match status" value="1"/>
</dbReference>
<organism evidence="8">
    <name type="scientific">Candidatus Kentrum sp. TUN</name>
    <dbReference type="NCBI Taxonomy" id="2126343"/>
    <lineage>
        <taxon>Bacteria</taxon>
        <taxon>Pseudomonadati</taxon>
        <taxon>Pseudomonadota</taxon>
        <taxon>Gammaproteobacteria</taxon>
        <taxon>Candidatus Kentrum</taxon>
    </lineage>
</organism>
<keyword evidence="4 6" id="KW-0067">ATP-binding</keyword>
<dbReference type="Gene3D" id="3.40.50.300">
    <property type="entry name" value="P-loop containing nucleotide triphosphate hydrolases"/>
    <property type="match status" value="1"/>
</dbReference>
<keyword evidence="2 6" id="KW-0235">DNA replication</keyword>
<keyword evidence="1 6" id="KW-0963">Cytoplasm</keyword>
<dbReference type="GO" id="GO:0009432">
    <property type="term" value="P:SOS response"/>
    <property type="evidence" value="ECO:0007669"/>
    <property type="project" value="UniProtKB-UniRule"/>
</dbReference>
<dbReference type="Gene3D" id="1.20.1050.90">
    <property type="entry name" value="RecF/RecN/SMC, N-terminal domain"/>
    <property type="match status" value="1"/>
</dbReference>
<evidence type="ECO:0000256" key="2">
    <source>
        <dbReference type="ARBA" id="ARBA00022705"/>
    </source>
</evidence>
<accession>A0A451A201</accession>
<evidence type="ECO:0000256" key="4">
    <source>
        <dbReference type="ARBA" id="ARBA00022840"/>
    </source>
</evidence>
<reference evidence="8" key="1">
    <citation type="submission" date="2019-02" db="EMBL/GenBank/DDBJ databases">
        <authorList>
            <person name="Gruber-Vodicka R. H."/>
            <person name="Seah K. B. B."/>
        </authorList>
    </citation>
    <scope>NUCLEOTIDE SEQUENCE</scope>
    <source>
        <strain evidence="8">BECK_BY1</strain>
    </source>
</reference>
<dbReference type="Pfam" id="PF02463">
    <property type="entry name" value="SMC_N"/>
    <property type="match status" value="1"/>
</dbReference>
<protein>
    <recommendedName>
        <fullName evidence="6">DNA replication and repair protein RecF</fullName>
    </recommendedName>
</protein>
<gene>
    <name evidence="6" type="primary">recF</name>
    <name evidence="8" type="ORF">BECKTUN1418D_GA0071000_11142</name>
</gene>
<feature type="binding site" evidence="6">
    <location>
        <begin position="30"/>
        <end position="37"/>
    </location>
    <ligand>
        <name>ATP</name>
        <dbReference type="ChEBI" id="CHEBI:30616"/>
    </ligand>
</feature>
<evidence type="ECO:0000259" key="7">
    <source>
        <dbReference type="Pfam" id="PF02463"/>
    </source>
</evidence>
<keyword evidence="6" id="KW-0742">SOS response</keyword>
<dbReference type="AlphaFoldDB" id="A0A451A201"/>
<dbReference type="GO" id="GO:0006302">
    <property type="term" value="P:double-strand break repair"/>
    <property type="evidence" value="ECO:0007669"/>
    <property type="project" value="TreeGrafter"/>
</dbReference>
<dbReference type="PANTHER" id="PTHR32182:SF0">
    <property type="entry name" value="DNA REPLICATION AND REPAIR PROTEIN RECF"/>
    <property type="match status" value="1"/>
</dbReference>
<dbReference type="HAMAP" id="MF_00365">
    <property type="entry name" value="RecF"/>
    <property type="match status" value="1"/>
</dbReference>
<keyword evidence="3 6" id="KW-0547">Nucleotide-binding</keyword>
<evidence type="ECO:0000256" key="3">
    <source>
        <dbReference type="ARBA" id="ARBA00022741"/>
    </source>
</evidence>
<keyword evidence="6" id="KW-0227">DNA damage</keyword>
<dbReference type="EMBL" id="CAADFX010000114">
    <property type="protein sequence ID" value="VFK60054.1"/>
    <property type="molecule type" value="Genomic_DNA"/>
</dbReference>
<dbReference type="InterPro" id="IPR003395">
    <property type="entry name" value="RecF/RecN/SMC_N"/>
</dbReference>
<dbReference type="InterPro" id="IPR001238">
    <property type="entry name" value="DNA-binding_RecF"/>
</dbReference>
<dbReference type="GO" id="GO:0005737">
    <property type="term" value="C:cytoplasm"/>
    <property type="evidence" value="ECO:0007669"/>
    <property type="project" value="UniProtKB-SubCell"/>
</dbReference>
<dbReference type="GO" id="GO:0003697">
    <property type="term" value="F:single-stranded DNA binding"/>
    <property type="evidence" value="ECO:0007669"/>
    <property type="project" value="UniProtKB-UniRule"/>
</dbReference>
<sequence length="358" mass="40707">MNLVEITIQNIRVIRWLRLAPSKGLNVLIGPNGSGKTSVLEGVHLLGIGRSFRGRVCRAIITQGEENCAVSGLVDKGLGKELRMGIEKGKYGSRVRVGNREVTRASELAQNLPLLVLSPDDQSLLTKGSRERQRFLDWILFHVEPSYFNLLYRYFRALRQRNFALRQMNNRNLLLAWDEELGKLGELVDKFRRKSVETLFPILCQYLSSIMEVEVAMKYTSGWNVEQPLTDILRQRVKADEKLGYTFQGPHRGDLCFTVQGIPAYQRLSRGETKQLILALVLAQARCLYEQTGVIPVLLLDELTAELDKPSLYRVSQALMALQAQVFVTMVSEQTLNDMVWCKGKMFHVEHGTVRKLS</sequence>
<evidence type="ECO:0000256" key="6">
    <source>
        <dbReference type="HAMAP-Rule" id="MF_00365"/>
    </source>
</evidence>
<dbReference type="GO" id="GO:0000731">
    <property type="term" value="P:DNA synthesis involved in DNA repair"/>
    <property type="evidence" value="ECO:0007669"/>
    <property type="project" value="TreeGrafter"/>
</dbReference>
<dbReference type="GO" id="GO:0006260">
    <property type="term" value="P:DNA replication"/>
    <property type="evidence" value="ECO:0007669"/>
    <property type="project" value="UniProtKB-UniRule"/>
</dbReference>
<dbReference type="InterPro" id="IPR027417">
    <property type="entry name" value="P-loop_NTPase"/>
</dbReference>
<keyword evidence="6" id="KW-0234">DNA repair</keyword>
<dbReference type="GO" id="GO:0005524">
    <property type="term" value="F:ATP binding"/>
    <property type="evidence" value="ECO:0007669"/>
    <property type="project" value="UniProtKB-UniRule"/>
</dbReference>
<evidence type="ECO:0000313" key="8">
    <source>
        <dbReference type="EMBL" id="VFK60054.1"/>
    </source>
</evidence>
<name>A0A451A201_9GAMM</name>
<keyword evidence="5 6" id="KW-0238">DNA-binding</keyword>
<comment type="similarity">
    <text evidence="6">Belongs to the RecF family.</text>
</comment>
<evidence type="ECO:0000256" key="1">
    <source>
        <dbReference type="ARBA" id="ARBA00022490"/>
    </source>
</evidence>
<dbReference type="NCBIfam" id="TIGR00611">
    <property type="entry name" value="recf"/>
    <property type="match status" value="1"/>
</dbReference>
<feature type="domain" description="RecF/RecN/SMC N-terminal" evidence="7">
    <location>
        <begin position="3"/>
        <end position="349"/>
    </location>
</feature>
<proteinExistence type="inferred from homology"/>
<dbReference type="InterPro" id="IPR042174">
    <property type="entry name" value="RecF_2"/>
</dbReference>
<evidence type="ECO:0000256" key="5">
    <source>
        <dbReference type="ARBA" id="ARBA00023125"/>
    </source>
</evidence>